<proteinExistence type="predicted"/>
<dbReference type="STRING" id="633440.SAMN05421869_103145"/>
<gene>
    <name evidence="2" type="ORF">SAMN05421869_103145</name>
</gene>
<feature type="region of interest" description="Disordered" evidence="1">
    <location>
        <begin position="41"/>
        <end position="67"/>
    </location>
</feature>
<dbReference type="EMBL" id="FNDJ01000003">
    <property type="protein sequence ID" value="SDH74984.1"/>
    <property type="molecule type" value="Genomic_DNA"/>
</dbReference>
<evidence type="ECO:0000256" key="1">
    <source>
        <dbReference type="SAM" id="MobiDB-lite"/>
    </source>
</evidence>
<keyword evidence="3" id="KW-1185">Reference proteome</keyword>
<evidence type="ECO:0000313" key="3">
    <source>
        <dbReference type="Proteomes" id="UP000199202"/>
    </source>
</evidence>
<dbReference type="AlphaFoldDB" id="A0A1G8EYR7"/>
<dbReference type="Proteomes" id="UP000199202">
    <property type="component" value="Unassembled WGS sequence"/>
</dbReference>
<name>A0A1G8EYR7_9ACTN</name>
<sequence length="67" mass="6771">MSEIDHYLNAVLEQGGAEAAADGAASVEAHHLLLAISAHEGNTAHESAPCPAPSPWPASTGPLWSSA</sequence>
<protein>
    <recommendedName>
        <fullName evidence="4">Clp amino terminal domain-containing protein, pathogenicity island component</fullName>
    </recommendedName>
</protein>
<reference evidence="2 3" key="1">
    <citation type="submission" date="2016-10" db="EMBL/GenBank/DDBJ databases">
        <authorList>
            <person name="de Groot N.N."/>
        </authorList>
    </citation>
    <scope>NUCLEOTIDE SEQUENCE [LARGE SCALE GENOMIC DNA]</scope>
    <source>
        <strain evidence="2 3">CGMCC 4.6533</strain>
    </source>
</reference>
<organism evidence="2 3">
    <name type="scientific">Nonomuraea jiangxiensis</name>
    <dbReference type="NCBI Taxonomy" id="633440"/>
    <lineage>
        <taxon>Bacteria</taxon>
        <taxon>Bacillati</taxon>
        <taxon>Actinomycetota</taxon>
        <taxon>Actinomycetes</taxon>
        <taxon>Streptosporangiales</taxon>
        <taxon>Streptosporangiaceae</taxon>
        <taxon>Nonomuraea</taxon>
    </lineage>
</organism>
<dbReference type="RefSeq" id="WP_176993062.1">
    <property type="nucleotide sequence ID" value="NZ_FNDJ01000003.1"/>
</dbReference>
<evidence type="ECO:0008006" key="4">
    <source>
        <dbReference type="Google" id="ProtNLM"/>
    </source>
</evidence>
<accession>A0A1G8EYR7</accession>
<evidence type="ECO:0000313" key="2">
    <source>
        <dbReference type="EMBL" id="SDH74984.1"/>
    </source>
</evidence>